<proteinExistence type="predicted"/>
<reference evidence="1 2" key="1">
    <citation type="submission" date="2013-02" db="EMBL/GenBank/DDBJ databases">
        <title>The Genome Annotation of Plasmodium falciparum NF135/5.C10.</title>
        <authorList>
            <consortium name="The Broad Institute Genome Sequencing Platform"/>
            <consortium name="The Broad Institute Genome Sequencing Center for Infectious Disease"/>
            <person name="Neafsey D."/>
            <person name="Hoffman S."/>
            <person name="Volkman S."/>
            <person name="Rosenthal P."/>
            <person name="Walker B."/>
            <person name="Young S.K."/>
            <person name="Zeng Q."/>
            <person name="Gargeya S."/>
            <person name="Fitzgerald M."/>
            <person name="Haas B."/>
            <person name="Abouelleil A."/>
            <person name="Allen A.W."/>
            <person name="Alvarado L."/>
            <person name="Arachchi H.M."/>
            <person name="Berlin A.M."/>
            <person name="Chapman S.B."/>
            <person name="Gainer-Dewar J."/>
            <person name="Goldberg J."/>
            <person name="Griggs A."/>
            <person name="Gujja S."/>
            <person name="Hansen M."/>
            <person name="Howarth C."/>
            <person name="Imamovic A."/>
            <person name="Ireland A."/>
            <person name="Larimer J."/>
            <person name="McCowan C."/>
            <person name="Murphy C."/>
            <person name="Pearson M."/>
            <person name="Poon T.W."/>
            <person name="Priest M."/>
            <person name="Roberts A."/>
            <person name="Saif S."/>
            <person name="Shea T."/>
            <person name="Sisk P."/>
            <person name="Sykes S."/>
            <person name="Wortman J."/>
            <person name="Nusbaum C."/>
            <person name="Birren B."/>
        </authorList>
    </citation>
    <scope>NUCLEOTIDE SEQUENCE [LARGE SCALE GENOMIC DNA]</scope>
    <source>
        <strain evidence="1 2">NF135/5.C10</strain>
    </source>
</reference>
<organism evidence="1 2">
    <name type="scientific">Plasmodium falciparum NF135/5.C10</name>
    <dbReference type="NCBI Taxonomy" id="1036726"/>
    <lineage>
        <taxon>Eukaryota</taxon>
        <taxon>Sar</taxon>
        <taxon>Alveolata</taxon>
        <taxon>Apicomplexa</taxon>
        <taxon>Aconoidasida</taxon>
        <taxon>Haemosporida</taxon>
        <taxon>Plasmodiidae</taxon>
        <taxon>Plasmodium</taxon>
        <taxon>Plasmodium (Laverania)</taxon>
    </lineage>
</organism>
<sequence length="61" mass="7598">MNINKIIKLVVENFEKKKNIMSEKFWSAFITLYEIFELFELCEFFEYFNNFHLCFFNIIII</sequence>
<dbReference type="AlphaFoldDB" id="W4IE58"/>
<accession>W4IE58</accession>
<dbReference type="EMBL" id="KI926060">
    <property type="protein sequence ID" value="ETW41324.1"/>
    <property type="molecule type" value="Genomic_DNA"/>
</dbReference>
<protein>
    <submittedName>
        <fullName evidence="1">Uncharacterized protein</fullName>
    </submittedName>
</protein>
<name>W4IE58_PLAFA</name>
<gene>
    <name evidence="1" type="ORF">PFNF135_04309</name>
</gene>
<evidence type="ECO:0000313" key="2">
    <source>
        <dbReference type="Proteomes" id="UP000019114"/>
    </source>
</evidence>
<dbReference type="Proteomes" id="UP000019114">
    <property type="component" value="Unassembled WGS sequence"/>
</dbReference>
<evidence type="ECO:0000313" key="1">
    <source>
        <dbReference type="EMBL" id="ETW41324.1"/>
    </source>
</evidence>
<reference evidence="1 2" key="2">
    <citation type="submission" date="2013-02" db="EMBL/GenBank/DDBJ databases">
        <title>The Genome Sequence of Plasmodium falciparum NF135/5.C10.</title>
        <authorList>
            <consortium name="The Broad Institute Genome Sequencing Platform"/>
            <consortium name="The Broad Institute Genome Sequencing Center for Infectious Disease"/>
            <person name="Neafsey D."/>
            <person name="Cheeseman I."/>
            <person name="Volkman S."/>
            <person name="Adams J."/>
            <person name="Walker B."/>
            <person name="Young S.K."/>
            <person name="Zeng Q."/>
            <person name="Gargeya S."/>
            <person name="Fitzgerald M."/>
            <person name="Haas B."/>
            <person name="Abouelleil A."/>
            <person name="Alvarado L."/>
            <person name="Arachchi H.M."/>
            <person name="Berlin A.M."/>
            <person name="Chapman S.B."/>
            <person name="Dewar J."/>
            <person name="Goldberg J."/>
            <person name="Griggs A."/>
            <person name="Gujja S."/>
            <person name="Hansen M."/>
            <person name="Howarth C."/>
            <person name="Imamovic A."/>
            <person name="Larimer J."/>
            <person name="McCowan C."/>
            <person name="Murphy C."/>
            <person name="Neiman D."/>
            <person name="Pearson M."/>
            <person name="Priest M."/>
            <person name="Roberts A."/>
            <person name="Saif S."/>
            <person name="Shea T."/>
            <person name="Sisk P."/>
            <person name="Sykes S."/>
            <person name="Wortman J."/>
            <person name="Nusbaum C."/>
            <person name="Birren B."/>
        </authorList>
    </citation>
    <scope>NUCLEOTIDE SEQUENCE [LARGE SCALE GENOMIC DNA]</scope>
    <source>
        <strain evidence="1 2">NF135/5.C10</strain>
    </source>
</reference>